<dbReference type="Proteomes" id="UP000265560">
    <property type="component" value="Chromosome"/>
</dbReference>
<dbReference type="AlphaFoldDB" id="A0A385Z389"/>
<keyword evidence="2" id="KW-0812">Transmembrane</keyword>
<evidence type="ECO:0000313" key="7">
    <source>
        <dbReference type="Proteomes" id="UP000265560"/>
    </source>
</evidence>
<dbReference type="OrthoDB" id="9804184at2"/>
<dbReference type="RefSeq" id="WP_119892840.1">
    <property type="nucleotide sequence ID" value="NZ_CP032419.1"/>
</dbReference>
<keyword evidence="4" id="KW-0472">Membrane</keyword>
<dbReference type="Pfam" id="PF06803">
    <property type="entry name" value="DUF1232"/>
    <property type="match status" value="1"/>
</dbReference>
<protein>
    <submittedName>
        <fullName evidence="6">DUF1232 domain-containing protein</fullName>
    </submittedName>
</protein>
<sequence length="146" mass="16470">MKAPWNFSSYLPIAQRFLARGRLPLLLLAVARKSLRQGRRLTGVKEDLQLLQALCVAWWRGEYRAISRQALLAVVAALLYFLSPLDAIPDLLFGVGFVDDLAVLAWLMSTWRQELDAFRVWCAVQSPEQQAALHVLPAPERTERGG</sequence>
<evidence type="ECO:0000256" key="1">
    <source>
        <dbReference type="ARBA" id="ARBA00004127"/>
    </source>
</evidence>
<dbReference type="InterPro" id="IPR010652">
    <property type="entry name" value="DUF1232"/>
</dbReference>
<dbReference type="KEGG" id="pcav:D3880_07420"/>
<reference evidence="7" key="1">
    <citation type="submission" date="2018-09" db="EMBL/GenBank/DDBJ databases">
        <authorList>
            <person name="Zhu H."/>
        </authorList>
    </citation>
    <scope>NUCLEOTIDE SEQUENCE [LARGE SCALE GENOMIC DNA]</scope>
    <source>
        <strain evidence="7">K2W31S-8</strain>
    </source>
</reference>
<evidence type="ECO:0000259" key="5">
    <source>
        <dbReference type="Pfam" id="PF06803"/>
    </source>
</evidence>
<evidence type="ECO:0000256" key="2">
    <source>
        <dbReference type="ARBA" id="ARBA00022692"/>
    </source>
</evidence>
<organism evidence="6 7">
    <name type="scientific">Pseudomonas cavernae</name>
    <dbReference type="NCBI Taxonomy" id="2320867"/>
    <lineage>
        <taxon>Bacteria</taxon>
        <taxon>Pseudomonadati</taxon>
        <taxon>Pseudomonadota</taxon>
        <taxon>Gammaproteobacteria</taxon>
        <taxon>Pseudomonadales</taxon>
        <taxon>Pseudomonadaceae</taxon>
        <taxon>Pseudomonas</taxon>
    </lineage>
</organism>
<feature type="domain" description="DUF1232" evidence="5">
    <location>
        <begin position="70"/>
        <end position="106"/>
    </location>
</feature>
<dbReference type="EMBL" id="CP032419">
    <property type="protein sequence ID" value="AYC32218.1"/>
    <property type="molecule type" value="Genomic_DNA"/>
</dbReference>
<evidence type="ECO:0000256" key="3">
    <source>
        <dbReference type="ARBA" id="ARBA00022989"/>
    </source>
</evidence>
<dbReference type="GO" id="GO:0012505">
    <property type="term" value="C:endomembrane system"/>
    <property type="evidence" value="ECO:0007669"/>
    <property type="project" value="UniProtKB-SubCell"/>
</dbReference>
<name>A0A385Z389_9PSED</name>
<comment type="subcellular location">
    <subcellularLocation>
        <location evidence="1">Endomembrane system</location>
        <topology evidence="1">Multi-pass membrane protein</topology>
    </subcellularLocation>
</comment>
<proteinExistence type="predicted"/>
<evidence type="ECO:0000313" key="6">
    <source>
        <dbReference type="EMBL" id="AYC32218.1"/>
    </source>
</evidence>
<keyword evidence="7" id="KW-1185">Reference proteome</keyword>
<accession>A0A385Z389</accession>
<gene>
    <name evidence="6" type="ORF">D3880_07420</name>
</gene>
<evidence type="ECO:0000256" key="4">
    <source>
        <dbReference type="ARBA" id="ARBA00023136"/>
    </source>
</evidence>
<keyword evidence="3" id="KW-1133">Transmembrane helix</keyword>